<evidence type="ECO:0000256" key="1">
    <source>
        <dbReference type="ARBA" id="ARBA00004141"/>
    </source>
</evidence>
<dbReference type="OrthoDB" id="9777044at2"/>
<name>A0A327L2K5_9BRAD</name>
<evidence type="ECO:0008006" key="8">
    <source>
        <dbReference type="Google" id="ProtNLM"/>
    </source>
</evidence>
<feature type="transmembrane region" description="Helical" evidence="5">
    <location>
        <begin position="41"/>
        <end position="64"/>
    </location>
</feature>
<dbReference type="Proteomes" id="UP000248863">
    <property type="component" value="Unassembled WGS sequence"/>
</dbReference>
<feature type="transmembrane region" description="Helical" evidence="5">
    <location>
        <begin position="187"/>
        <end position="204"/>
    </location>
</feature>
<feature type="transmembrane region" description="Helical" evidence="5">
    <location>
        <begin position="101"/>
        <end position="128"/>
    </location>
</feature>
<dbReference type="GO" id="GO:0033281">
    <property type="term" value="C:TAT protein transport complex"/>
    <property type="evidence" value="ECO:0007669"/>
    <property type="project" value="TreeGrafter"/>
</dbReference>
<organism evidence="6 7">
    <name type="scientific">Rhodoplanes elegans</name>
    <dbReference type="NCBI Taxonomy" id="29408"/>
    <lineage>
        <taxon>Bacteria</taxon>
        <taxon>Pseudomonadati</taxon>
        <taxon>Pseudomonadota</taxon>
        <taxon>Alphaproteobacteria</taxon>
        <taxon>Hyphomicrobiales</taxon>
        <taxon>Nitrobacteraceae</taxon>
        <taxon>Rhodoplanes</taxon>
    </lineage>
</organism>
<accession>A0A327L2K5</accession>
<comment type="subcellular location">
    <subcellularLocation>
        <location evidence="1">Membrane</location>
        <topology evidence="1">Multi-pass membrane protein</topology>
    </subcellularLocation>
</comment>
<dbReference type="PANTHER" id="PTHR30371">
    <property type="entry name" value="SEC-INDEPENDENT PROTEIN TRANSLOCASE PROTEIN TATC"/>
    <property type="match status" value="1"/>
</dbReference>
<dbReference type="PRINTS" id="PR01840">
    <property type="entry name" value="TATCFAMILY"/>
</dbReference>
<evidence type="ECO:0000313" key="6">
    <source>
        <dbReference type="EMBL" id="RAI41928.1"/>
    </source>
</evidence>
<feature type="transmembrane region" description="Helical" evidence="5">
    <location>
        <begin position="12"/>
        <end position="34"/>
    </location>
</feature>
<dbReference type="AlphaFoldDB" id="A0A327L2K5"/>
<dbReference type="RefSeq" id="WP_111355305.1">
    <property type="nucleotide sequence ID" value="NZ_NHSK01000213.1"/>
</dbReference>
<sequence length="240" mass="25704">MDDGRLPFWDHVSALRTGVLVAGGFFISTSIAIFSWGSRPLISALLADSPGGLVFLSPLGPFLFQMKVAFLGALFLSLPLLLALLARFVGAALPRGKRSFLYGLVGVSFLLALGAAAATYFYLVPVSIRVLSSFTVPGTTLMLTADSYLSFVLLQLLVSFVVLELPVVIVGLAYVRLLNPALLAGKWKQIFLVLLVALAVLTPTTDVFTLLLVTIPAFVLCITALAIARRVYNRGTSIIE</sequence>
<dbReference type="GO" id="GO:0009977">
    <property type="term" value="F:proton motive force dependent protein transmembrane transporter activity"/>
    <property type="evidence" value="ECO:0007669"/>
    <property type="project" value="TreeGrafter"/>
</dbReference>
<proteinExistence type="predicted"/>
<dbReference type="GO" id="GO:0043953">
    <property type="term" value="P:protein transport by the Tat complex"/>
    <property type="evidence" value="ECO:0007669"/>
    <property type="project" value="TreeGrafter"/>
</dbReference>
<keyword evidence="3 5" id="KW-1133">Transmembrane helix</keyword>
<protein>
    <recommendedName>
        <fullName evidence="8">Sec-independent protein translocase protein TatC</fullName>
    </recommendedName>
</protein>
<comment type="caution">
    <text evidence="6">The sequence shown here is derived from an EMBL/GenBank/DDBJ whole genome shotgun (WGS) entry which is preliminary data.</text>
</comment>
<keyword evidence="7" id="KW-1185">Reference proteome</keyword>
<feature type="transmembrane region" description="Helical" evidence="5">
    <location>
        <begin position="70"/>
        <end position="89"/>
    </location>
</feature>
<keyword evidence="4 5" id="KW-0472">Membrane</keyword>
<evidence type="ECO:0000256" key="3">
    <source>
        <dbReference type="ARBA" id="ARBA00022989"/>
    </source>
</evidence>
<feature type="transmembrane region" description="Helical" evidence="5">
    <location>
        <begin position="210"/>
        <end position="228"/>
    </location>
</feature>
<keyword evidence="2 5" id="KW-0812">Transmembrane</keyword>
<dbReference type="InterPro" id="IPR002033">
    <property type="entry name" value="TatC"/>
</dbReference>
<evidence type="ECO:0000256" key="5">
    <source>
        <dbReference type="SAM" id="Phobius"/>
    </source>
</evidence>
<evidence type="ECO:0000256" key="4">
    <source>
        <dbReference type="ARBA" id="ARBA00023136"/>
    </source>
</evidence>
<evidence type="ECO:0000256" key="2">
    <source>
        <dbReference type="ARBA" id="ARBA00022692"/>
    </source>
</evidence>
<feature type="transmembrane region" description="Helical" evidence="5">
    <location>
        <begin position="148"/>
        <end position="175"/>
    </location>
</feature>
<dbReference type="GO" id="GO:0065002">
    <property type="term" value="P:intracellular protein transmembrane transport"/>
    <property type="evidence" value="ECO:0007669"/>
    <property type="project" value="TreeGrafter"/>
</dbReference>
<dbReference type="Pfam" id="PF00902">
    <property type="entry name" value="TatC"/>
    <property type="match status" value="1"/>
</dbReference>
<dbReference type="PANTHER" id="PTHR30371:SF0">
    <property type="entry name" value="SEC-INDEPENDENT PROTEIN TRANSLOCASE PROTEIN TATC, CHLOROPLASTIC-RELATED"/>
    <property type="match status" value="1"/>
</dbReference>
<evidence type="ECO:0000313" key="7">
    <source>
        <dbReference type="Proteomes" id="UP000248863"/>
    </source>
</evidence>
<dbReference type="EMBL" id="NPEU01000007">
    <property type="protein sequence ID" value="RAI41928.1"/>
    <property type="molecule type" value="Genomic_DNA"/>
</dbReference>
<gene>
    <name evidence="6" type="ORF">CH338_01680</name>
</gene>
<reference evidence="6 7" key="1">
    <citation type="submission" date="2017-07" db="EMBL/GenBank/DDBJ databases">
        <title>Draft Genome Sequences of Select Purple Nonsulfur Bacteria.</title>
        <authorList>
            <person name="Lasarre B."/>
            <person name="Mckinlay J.B."/>
        </authorList>
    </citation>
    <scope>NUCLEOTIDE SEQUENCE [LARGE SCALE GENOMIC DNA]</scope>
    <source>
        <strain evidence="6 7">DSM 11907</strain>
    </source>
</reference>